<dbReference type="InterPro" id="IPR050287">
    <property type="entry name" value="MTA/SAH_deaminase"/>
</dbReference>
<dbReference type="PANTHER" id="PTHR43794">
    <property type="entry name" value="AMINOHYDROLASE SSNA-RELATED"/>
    <property type="match status" value="1"/>
</dbReference>
<dbReference type="GO" id="GO:0050416">
    <property type="term" value="F:formimidoylglutamate deiminase activity"/>
    <property type="evidence" value="ECO:0007669"/>
    <property type="project" value="UniProtKB-EC"/>
</dbReference>
<gene>
    <name evidence="3" type="primary">hutF</name>
    <name evidence="3" type="ORF">KDY119_00089</name>
</gene>
<name>A0A5P9Q857_9MICO</name>
<dbReference type="Pfam" id="PF01979">
    <property type="entry name" value="Amidohydro_1"/>
    <property type="match status" value="1"/>
</dbReference>
<dbReference type="Gene3D" id="3.20.20.140">
    <property type="entry name" value="Metal-dependent hydrolases"/>
    <property type="match status" value="1"/>
</dbReference>
<dbReference type="RefSeq" id="WP_153021788.1">
    <property type="nucleotide sequence ID" value="NZ_BAABIH010000019.1"/>
</dbReference>
<evidence type="ECO:0000313" key="4">
    <source>
        <dbReference type="Proteomes" id="UP000326702"/>
    </source>
</evidence>
<dbReference type="NCBIfam" id="NF006681">
    <property type="entry name" value="PRK09229.1-2"/>
    <property type="match status" value="1"/>
</dbReference>
<sequence length="383" mass="40050">MRHAGFANCHSHVFHRALRGREVGGDTFWAWRDRMYAVAGVLDPDLLHALARATYAEMRLAGIGAVGEFHYVHHAPDGRPYADRHAMADALVDAARDVGMRLCLLDTCYLRAGFGAGPGRDGLDSVQRRFSDGTADAWAERTRDLAARYAEAGAVVVGAAIHSVRAVPEPDLGTVTAALPDAPLHVHVSEQPAENEACLAATGRTPVALLGEAGVWSPRTTAVHATHLTPDDVAALGVSGATVCLCPTTEAELADGIGPSVALREAGVRVTLGSDSNTVIDPFVEARSVELHERLASGRRGSWSAAALRRAATTDGYASLGFDPASAVGADAFELARASVRTAGATEPLWAATAADVVPPVDLDPGRVAADLAAAVDAIWERV</sequence>
<evidence type="ECO:0000256" key="1">
    <source>
        <dbReference type="ARBA" id="ARBA00022801"/>
    </source>
</evidence>
<dbReference type="PANTHER" id="PTHR43794:SF11">
    <property type="entry name" value="AMIDOHYDROLASE-RELATED DOMAIN-CONTAINING PROTEIN"/>
    <property type="match status" value="1"/>
</dbReference>
<accession>A0A5P9Q857</accession>
<evidence type="ECO:0000259" key="2">
    <source>
        <dbReference type="Pfam" id="PF01979"/>
    </source>
</evidence>
<dbReference type="EMBL" id="CP045529">
    <property type="protein sequence ID" value="QFU96605.1"/>
    <property type="molecule type" value="Genomic_DNA"/>
</dbReference>
<proteinExistence type="predicted"/>
<dbReference type="SUPFAM" id="SSF51556">
    <property type="entry name" value="Metallo-dependent hydrolases"/>
    <property type="match status" value="1"/>
</dbReference>
<dbReference type="AlphaFoldDB" id="A0A5P9Q857"/>
<dbReference type="InterPro" id="IPR006680">
    <property type="entry name" value="Amidohydro-rel"/>
</dbReference>
<dbReference type="InterPro" id="IPR032466">
    <property type="entry name" value="Metal_Hydrolase"/>
</dbReference>
<protein>
    <submittedName>
        <fullName evidence="3">Formimidoylglutamate deiminase</fullName>
        <ecNumber evidence="3">3.5.3.13</ecNumber>
    </submittedName>
</protein>
<evidence type="ECO:0000313" key="3">
    <source>
        <dbReference type="EMBL" id="QFU96605.1"/>
    </source>
</evidence>
<dbReference type="KEGG" id="lxl:KDY119_00089"/>
<dbReference type="Gene3D" id="2.30.40.10">
    <property type="entry name" value="Urease, subunit C, domain 1"/>
    <property type="match status" value="1"/>
</dbReference>
<keyword evidence="1 3" id="KW-0378">Hydrolase</keyword>
<reference evidence="3 4" key="1">
    <citation type="submission" date="2019-10" db="EMBL/GenBank/DDBJ databases">
        <title>Genome sequence of Luteimicrobium xylanilyticum HY-24.</title>
        <authorList>
            <person name="Kim D.Y."/>
            <person name="Park H.-Y."/>
        </authorList>
    </citation>
    <scope>NUCLEOTIDE SEQUENCE [LARGE SCALE GENOMIC DNA]</scope>
    <source>
        <strain evidence="3 4">HY-24</strain>
    </source>
</reference>
<keyword evidence="4" id="KW-1185">Reference proteome</keyword>
<organism evidence="3 4">
    <name type="scientific">Luteimicrobium xylanilyticum</name>
    <dbReference type="NCBI Taxonomy" id="1133546"/>
    <lineage>
        <taxon>Bacteria</taxon>
        <taxon>Bacillati</taxon>
        <taxon>Actinomycetota</taxon>
        <taxon>Actinomycetes</taxon>
        <taxon>Micrococcales</taxon>
        <taxon>Luteimicrobium</taxon>
    </lineage>
</organism>
<dbReference type="Proteomes" id="UP000326702">
    <property type="component" value="Chromosome"/>
</dbReference>
<dbReference type="EC" id="3.5.3.13" evidence="3"/>
<dbReference type="InterPro" id="IPR011059">
    <property type="entry name" value="Metal-dep_hydrolase_composite"/>
</dbReference>
<dbReference type="OrthoDB" id="3204583at2"/>
<feature type="domain" description="Amidohydrolase-related" evidence="2">
    <location>
        <begin position="4"/>
        <end position="324"/>
    </location>
</feature>